<keyword evidence="5" id="KW-1185">Reference proteome</keyword>
<dbReference type="Gene3D" id="1.50.10.10">
    <property type="match status" value="1"/>
</dbReference>
<feature type="domain" description="GH15-like" evidence="2">
    <location>
        <begin position="243"/>
        <end position="603"/>
    </location>
</feature>
<dbReference type="InterPro" id="IPR045582">
    <property type="entry name" value="Trehalase-like_N"/>
</dbReference>
<dbReference type="InterPro" id="IPR012341">
    <property type="entry name" value="6hp_glycosidase-like_sf"/>
</dbReference>
<accession>A0A4P7SQ64</accession>
<organism evidence="4 5">
    <name type="scientific">Cellulomonas shaoxiangyii</name>
    <dbReference type="NCBI Taxonomy" id="2566013"/>
    <lineage>
        <taxon>Bacteria</taxon>
        <taxon>Bacillati</taxon>
        <taxon>Actinomycetota</taxon>
        <taxon>Actinomycetes</taxon>
        <taxon>Micrococcales</taxon>
        <taxon>Cellulomonadaceae</taxon>
        <taxon>Cellulomonas</taxon>
    </lineage>
</organism>
<sequence>MPGSGRRDADRTRPPAPRTDGYVPLRSYGAIGDGRTVALVAEDGRIDWFPVPALDTRPTFAALLDAEGGGRVEMAPTVPFEMAREYVPGTNVLVTRFVTDTGEVRLTDAMTTGVAGRLPWCELVRRVEGVRGSVPMAWRVAPGTMLGTASPWVRRTRRGPVLTVDGVSVVVTTLGEMTTHVADREVAGVLTTTPGSRHVLGLAGTAREPVFVPDPALMDAGVERTVENWRAWTREFHYDGPWAQAVQRSALALKLLVHAPTGAIAAAGTTALPESWDGGKNWDYRYAWVRDVAYVVDALTRFGLREETHAAMAWTLRTVAKHPPSVFFTLDGELAHGPADGEPGDGPAHRDVPGWRGIGPVVDGNRASRQLQLGTYGDLMGVVRTYVDAGNLLDAETGRVLAGIADHACDAWRKPDAGIWELTDEHRYTSSALGCRHALLCAAHLADEGHLPGDAQRWRGEAEAIAAWLRAECWSDARGAYVMHPGSEALDASVLLFVDQEFDTPERLAATLDAIRAELGSGPLLWRYSGMQEEEGTFVACAFWGVRAAALLGRVDEAREWMDELLAQANDVGIWSEMIDARTGEFLGNLPQALSHLALVHAALAVGGDQDAHVVDPEQAPYPLPDEPPSRPQTREDDRWTSAAPTAPRS</sequence>
<dbReference type="GO" id="GO:0004553">
    <property type="term" value="F:hydrolase activity, hydrolyzing O-glycosyl compounds"/>
    <property type="evidence" value="ECO:0007669"/>
    <property type="project" value="TreeGrafter"/>
</dbReference>
<feature type="region of interest" description="Disordered" evidence="1">
    <location>
        <begin position="612"/>
        <end position="650"/>
    </location>
</feature>
<dbReference type="GO" id="GO:0005975">
    <property type="term" value="P:carbohydrate metabolic process"/>
    <property type="evidence" value="ECO:0007669"/>
    <property type="project" value="InterPro"/>
</dbReference>
<dbReference type="PANTHER" id="PTHR31616:SF0">
    <property type="entry name" value="GLUCAN 1,4-ALPHA-GLUCOSIDASE"/>
    <property type="match status" value="1"/>
</dbReference>
<gene>
    <name evidence="4" type="ORF">E5225_16170</name>
</gene>
<name>A0A4P7SQ64_9CELL</name>
<dbReference type="AlphaFoldDB" id="A0A4P7SQ64"/>
<evidence type="ECO:0000256" key="1">
    <source>
        <dbReference type="SAM" id="MobiDB-lite"/>
    </source>
</evidence>
<dbReference type="PANTHER" id="PTHR31616">
    <property type="entry name" value="TREHALASE"/>
    <property type="match status" value="1"/>
</dbReference>
<feature type="domain" description="Trehalase-like N-terminal" evidence="3">
    <location>
        <begin position="28"/>
        <end position="129"/>
    </location>
</feature>
<reference evidence="4 5" key="1">
    <citation type="submission" date="2019-04" db="EMBL/GenBank/DDBJ databases">
        <title>Isolation and identification of Cellulomonas shaoxiangyii sp. Nov. isolated from feces of the Tibetan antelopes (Pantholops hodgsonii) in the Qinghai-Tibet plateau of China.</title>
        <authorList>
            <person name="Tian Z."/>
        </authorList>
    </citation>
    <scope>NUCLEOTIDE SEQUENCE [LARGE SCALE GENOMIC DNA]</scope>
    <source>
        <strain evidence="4 5">Z28</strain>
    </source>
</reference>
<dbReference type="Pfam" id="PF00723">
    <property type="entry name" value="Glyco_hydro_15"/>
    <property type="match status" value="1"/>
</dbReference>
<evidence type="ECO:0000259" key="2">
    <source>
        <dbReference type="Pfam" id="PF00723"/>
    </source>
</evidence>
<dbReference type="Proteomes" id="UP000296469">
    <property type="component" value="Chromosome"/>
</dbReference>
<dbReference type="EMBL" id="CP039291">
    <property type="protein sequence ID" value="QCB95486.1"/>
    <property type="molecule type" value="Genomic_DNA"/>
</dbReference>
<feature type="compositionally biased region" description="Pro residues" evidence="1">
    <location>
        <begin position="620"/>
        <end position="631"/>
    </location>
</feature>
<feature type="region of interest" description="Disordered" evidence="1">
    <location>
        <begin position="1"/>
        <end position="23"/>
    </location>
</feature>
<dbReference type="Pfam" id="PF19291">
    <property type="entry name" value="TREH_N"/>
    <property type="match status" value="1"/>
</dbReference>
<dbReference type="SUPFAM" id="SSF48208">
    <property type="entry name" value="Six-hairpin glycosidases"/>
    <property type="match status" value="1"/>
</dbReference>
<dbReference type="InterPro" id="IPR011613">
    <property type="entry name" value="GH15-like"/>
</dbReference>
<proteinExistence type="predicted"/>
<keyword evidence="4" id="KW-0378">Hydrolase</keyword>
<protein>
    <submittedName>
        <fullName evidence="4">Glycoside hydrolase family 15 protein</fullName>
    </submittedName>
</protein>
<evidence type="ECO:0000259" key="3">
    <source>
        <dbReference type="Pfam" id="PF19291"/>
    </source>
</evidence>
<feature type="compositionally biased region" description="Basic and acidic residues" evidence="1">
    <location>
        <begin position="1"/>
        <end position="13"/>
    </location>
</feature>
<dbReference type="OrthoDB" id="3902805at2"/>
<dbReference type="KEGG" id="celz:E5225_16170"/>
<dbReference type="InterPro" id="IPR008928">
    <property type="entry name" value="6-hairpin_glycosidase_sf"/>
</dbReference>
<evidence type="ECO:0000313" key="4">
    <source>
        <dbReference type="EMBL" id="QCB95486.1"/>
    </source>
</evidence>
<evidence type="ECO:0000313" key="5">
    <source>
        <dbReference type="Proteomes" id="UP000296469"/>
    </source>
</evidence>